<feature type="transmembrane region" description="Helical" evidence="2">
    <location>
        <begin position="145"/>
        <end position="164"/>
    </location>
</feature>
<name>A0A822YR96_NELNU</name>
<evidence type="ECO:0000313" key="4">
    <source>
        <dbReference type="EMBL" id="DAD33565.1"/>
    </source>
</evidence>
<feature type="transmembrane region" description="Helical" evidence="2">
    <location>
        <begin position="252"/>
        <end position="282"/>
    </location>
</feature>
<dbReference type="GO" id="GO:0016020">
    <property type="term" value="C:membrane"/>
    <property type="evidence" value="ECO:0007669"/>
    <property type="project" value="InterPro"/>
</dbReference>
<dbReference type="AlphaFoldDB" id="A0A822YR96"/>
<proteinExistence type="predicted"/>
<gene>
    <name evidence="4" type="ORF">HUJ06_012416</name>
</gene>
<feature type="domain" description="CSC1/OSCA1-like 7TM region" evidence="3">
    <location>
        <begin position="93"/>
        <end position="323"/>
    </location>
</feature>
<comment type="caution">
    <text evidence="4">The sequence shown here is derived from an EMBL/GenBank/DDBJ whole genome shotgun (WGS) entry which is preliminary data.</text>
</comment>
<dbReference type="Proteomes" id="UP000607653">
    <property type="component" value="Unassembled WGS sequence"/>
</dbReference>
<evidence type="ECO:0000259" key="3">
    <source>
        <dbReference type="Pfam" id="PF02714"/>
    </source>
</evidence>
<reference evidence="4 5" key="1">
    <citation type="journal article" date="2020" name="Mol. Biol. Evol.">
        <title>Distinct Expression and Methylation Patterns for Genes with Different Fates following a Single Whole-Genome Duplication in Flowering Plants.</title>
        <authorList>
            <person name="Shi T."/>
            <person name="Rahmani R.S."/>
            <person name="Gugger P.F."/>
            <person name="Wang M."/>
            <person name="Li H."/>
            <person name="Zhang Y."/>
            <person name="Li Z."/>
            <person name="Wang Q."/>
            <person name="Van de Peer Y."/>
            <person name="Marchal K."/>
            <person name="Chen J."/>
        </authorList>
    </citation>
    <scope>NUCLEOTIDE SEQUENCE [LARGE SCALE GENOMIC DNA]</scope>
    <source>
        <tissue evidence="4">Leaf</tissue>
    </source>
</reference>
<evidence type="ECO:0000256" key="1">
    <source>
        <dbReference type="SAM" id="MobiDB-lite"/>
    </source>
</evidence>
<feature type="transmembrane region" description="Helical" evidence="2">
    <location>
        <begin position="330"/>
        <end position="348"/>
    </location>
</feature>
<accession>A0A822YR96</accession>
<evidence type="ECO:0000313" key="5">
    <source>
        <dbReference type="Proteomes" id="UP000607653"/>
    </source>
</evidence>
<keyword evidence="2" id="KW-0812">Transmembrane</keyword>
<dbReference type="PANTHER" id="PTHR13018:SF96">
    <property type="entry name" value="OS05G0393800 PROTEIN"/>
    <property type="match status" value="1"/>
</dbReference>
<sequence>MGDQGRCPSQTFGIRVKHHGGTRVHKLEHRLVENSTEVRKIKDDARELRRLMELYFSNKERNPEGATTTNKRRPDWTESSAEQQVVAPVAVVVPKEVVKSFIQGFLSGIALKIFLLVLPNILMTMSKIEGHTSLSSLERRSAGKYHLFVLVNIFLGSVITGTAFQQLYQFINQPPHEIPKTVGVTIPMKATFFITYVMVDGWAGIAAEILRLFPLIVFHLKNTFLVKTDEEREEAMDAGSIDFASFEPQIQLYFLLGFVYSVVTPVILPFIVIFFALSYVVFRHQIINVYDQKYESGAAFWPDVHRRLVIGLIISQLLLIGLMGTKGAGLASLLIPVPVLTIGFHRFCKVRFESAFVKFPLQVRSSCLSSHAGGMVLNFNGGKIEDDQS</sequence>
<dbReference type="InterPro" id="IPR045122">
    <property type="entry name" value="Csc1-like"/>
</dbReference>
<keyword evidence="2" id="KW-1133">Transmembrane helix</keyword>
<dbReference type="GO" id="GO:0005227">
    <property type="term" value="F:calcium-activated cation channel activity"/>
    <property type="evidence" value="ECO:0007669"/>
    <property type="project" value="InterPro"/>
</dbReference>
<keyword evidence="5" id="KW-1185">Reference proteome</keyword>
<dbReference type="PANTHER" id="PTHR13018">
    <property type="entry name" value="PROBABLE MEMBRANE PROTEIN DUF221-RELATED"/>
    <property type="match status" value="1"/>
</dbReference>
<evidence type="ECO:0000256" key="2">
    <source>
        <dbReference type="SAM" id="Phobius"/>
    </source>
</evidence>
<dbReference type="EMBL" id="DUZY01000003">
    <property type="protein sequence ID" value="DAD33565.1"/>
    <property type="molecule type" value="Genomic_DNA"/>
</dbReference>
<dbReference type="InterPro" id="IPR003864">
    <property type="entry name" value="CSC1/OSCA1-like_7TM"/>
</dbReference>
<organism evidence="4 5">
    <name type="scientific">Nelumbo nucifera</name>
    <name type="common">Sacred lotus</name>
    <dbReference type="NCBI Taxonomy" id="4432"/>
    <lineage>
        <taxon>Eukaryota</taxon>
        <taxon>Viridiplantae</taxon>
        <taxon>Streptophyta</taxon>
        <taxon>Embryophyta</taxon>
        <taxon>Tracheophyta</taxon>
        <taxon>Spermatophyta</taxon>
        <taxon>Magnoliopsida</taxon>
        <taxon>Proteales</taxon>
        <taxon>Nelumbonaceae</taxon>
        <taxon>Nelumbo</taxon>
    </lineage>
</organism>
<feature type="region of interest" description="Disordered" evidence="1">
    <location>
        <begin position="59"/>
        <end position="79"/>
    </location>
</feature>
<feature type="transmembrane region" description="Helical" evidence="2">
    <location>
        <begin position="308"/>
        <end position="324"/>
    </location>
</feature>
<keyword evidence="2" id="KW-0472">Membrane</keyword>
<dbReference type="Pfam" id="PF02714">
    <property type="entry name" value="RSN1_7TM"/>
    <property type="match status" value="1"/>
</dbReference>
<feature type="transmembrane region" description="Helical" evidence="2">
    <location>
        <begin position="101"/>
        <end position="124"/>
    </location>
</feature>
<protein>
    <recommendedName>
        <fullName evidence="3">CSC1/OSCA1-like 7TM region domain-containing protein</fullName>
    </recommendedName>
</protein>